<dbReference type="AlphaFoldDB" id="A0A2P2NGT3"/>
<dbReference type="EMBL" id="GGEC01061203">
    <property type="protein sequence ID" value="MBX41687.1"/>
    <property type="molecule type" value="Transcribed_RNA"/>
</dbReference>
<reference evidence="1" key="1">
    <citation type="submission" date="2018-02" db="EMBL/GenBank/DDBJ databases">
        <title>Rhizophora mucronata_Transcriptome.</title>
        <authorList>
            <person name="Meera S.P."/>
            <person name="Sreeshan A."/>
            <person name="Augustine A."/>
        </authorList>
    </citation>
    <scope>NUCLEOTIDE SEQUENCE</scope>
    <source>
        <tissue evidence="1">Leaf</tissue>
    </source>
</reference>
<name>A0A2P2NGT3_RHIMU</name>
<sequence>MKLCSSLLVKVKVEGKCGGKLLI</sequence>
<evidence type="ECO:0000313" key="1">
    <source>
        <dbReference type="EMBL" id="MBX41687.1"/>
    </source>
</evidence>
<proteinExistence type="predicted"/>
<organism evidence="1">
    <name type="scientific">Rhizophora mucronata</name>
    <name type="common">Asiatic mangrove</name>
    <dbReference type="NCBI Taxonomy" id="61149"/>
    <lineage>
        <taxon>Eukaryota</taxon>
        <taxon>Viridiplantae</taxon>
        <taxon>Streptophyta</taxon>
        <taxon>Embryophyta</taxon>
        <taxon>Tracheophyta</taxon>
        <taxon>Spermatophyta</taxon>
        <taxon>Magnoliopsida</taxon>
        <taxon>eudicotyledons</taxon>
        <taxon>Gunneridae</taxon>
        <taxon>Pentapetalae</taxon>
        <taxon>rosids</taxon>
        <taxon>fabids</taxon>
        <taxon>Malpighiales</taxon>
        <taxon>Rhizophoraceae</taxon>
        <taxon>Rhizophora</taxon>
    </lineage>
</organism>
<accession>A0A2P2NGT3</accession>
<protein>
    <submittedName>
        <fullName evidence="1">Uncharacterized protein</fullName>
    </submittedName>
</protein>